<dbReference type="InterPro" id="IPR003373">
    <property type="entry name" value="Fe2_transport_prot-B"/>
</dbReference>
<keyword evidence="5 17" id="KW-0410">Iron transport</keyword>
<dbReference type="Pfam" id="PF07670">
    <property type="entry name" value="Gate"/>
    <property type="match status" value="2"/>
</dbReference>
<evidence type="ECO:0000256" key="11">
    <source>
        <dbReference type="ARBA" id="ARBA00023065"/>
    </source>
</evidence>
<dbReference type="CDD" id="cd01879">
    <property type="entry name" value="FeoB"/>
    <property type="match status" value="1"/>
</dbReference>
<name>R1CN45_9FIRM</name>
<dbReference type="eggNOG" id="COG0370">
    <property type="taxonomic scope" value="Bacteria"/>
</dbReference>
<dbReference type="RefSeq" id="WP_006314461.1">
    <property type="nucleotide sequence ID" value="NZ_ARZA01000203.1"/>
</dbReference>
<gene>
    <name evidence="19" type="ORF">L21TH_1782</name>
</gene>
<evidence type="ECO:0000313" key="19">
    <source>
        <dbReference type="EMBL" id="EOD00131.1"/>
    </source>
</evidence>
<organism evidence="19 20">
    <name type="scientific">Caldisalinibacter kiritimatiensis</name>
    <dbReference type="NCBI Taxonomy" id="1304284"/>
    <lineage>
        <taxon>Bacteria</taxon>
        <taxon>Bacillati</taxon>
        <taxon>Bacillota</taxon>
        <taxon>Tissierellia</taxon>
        <taxon>Tissierellales</taxon>
        <taxon>Thermohalobacteraceae</taxon>
        <taxon>Caldisalinibacter</taxon>
    </lineage>
</organism>
<evidence type="ECO:0000256" key="9">
    <source>
        <dbReference type="ARBA" id="ARBA00022989"/>
    </source>
</evidence>
<dbReference type="InterPro" id="IPR050860">
    <property type="entry name" value="FeoB_GTPase"/>
</dbReference>
<dbReference type="AlphaFoldDB" id="R1CN45"/>
<evidence type="ECO:0000256" key="13">
    <source>
        <dbReference type="ARBA" id="ARBA00023136"/>
    </source>
</evidence>
<evidence type="ECO:0000256" key="2">
    <source>
        <dbReference type="ARBA" id="ARBA00004429"/>
    </source>
</evidence>
<evidence type="ECO:0000256" key="15">
    <source>
        <dbReference type="PIRSR" id="PIRSR603373-1"/>
    </source>
</evidence>
<evidence type="ECO:0000256" key="12">
    <source>
        <dbReference type="ARBA" id="ARBA00023134"/>
    </source>
</evidence>
<dbReference type="STRING" id="1304284.L21TH_1782"/>
<keyword evidence="4" id="KW-1003">Cell membrane</keyword>
<dbReference type="EMBL" id="ARZA01000203">
    <property type="protein sequence ID" value="EOD00131.1"/>
    <property type="molecule type" value="Genomic_DNA"/>
</dbReference>
<feature type="transmembrane region" description="Helical" evidence="17">
    <location>
        <begin position="661"/>
        <end position="681"/>
    </location>
</feature>
<evidence type="ECO:0000256" key="10">
    <source>
        <dbReference type="ARBA" id="ARBA00023004"/>
    </source>
</evidence>
<dbReference type="InterPro" id="IPR027417">
    <property type="entry name" value="P-loop_NTPase"/>
</dbReference>
<feature type="binding site" evidence="16">
    <location>
        <position position="34"/>
    </location>
    <ligand>
        <name>Mg(2+)</name>
        <dbReference type="ChEBI" id="CHEBI:18420"/>
        <label>2</label>
    </ligand>
</feature>
<feature type="binding site" evidence="16">
    <location>
        <position position="31"/>
    </location>
    <ligand>
        <name>Mg(2+)</name>
        <dbReference type="ChEBI" id="CHEBI:18420"/>
        <label>2</label>
    </ligand>
</feature>
<dbReference type="InterPro" id="IPR011642">
    <property type="entry name" value="Gate_dom"/>
</dbReference>
<comment type="caution">
    <text evidence="19">The sequence shown here is derived from an EMBL/GenBank/DDBJ whole genome shotgun (WGS) entry which is preliminary data.</text>
</comment>
<comment type="function">
    <text evidence="1 17">Probable transporter of a GTP-driven Fe(2+) uptake system.</text>
</comment>
<dbReference type="GO" id="GO:0005886">
    <property type="term" value="C:plasma membrane"/>
    <property type="evidence" value="ECO:0007669"/>
    <property type="project" value="UniProtKB-SubCell"/>
</dbReference>
<feature type="transmembrane region" description="Helical" evidence="17">
    <location>
        <begin position="526"/>
        <end position="545"/>
    </location>
</feature>
<dbReference type="NCBIfam" id="TIGR00231">
    <property type="entry name" value="small_GTP"/>
    <property type="match status" value="1"/>
</dbReference>
<keyword evidence="3 17" id="KW-0813">Transport</keyword>
<keyword evidence="7 17" id="KW-0812">Transmembrane</keyword>
<dbReference type="Pfam" id="PF17910">
    <property type="entry name" value="FeoB_Cyto"/>
    <property type="match status" value="1"/>
</dbReference>
<keyword evidence="12 15" id="KW-0342">GTP-binding</keyword>
<dbReference type="Pfam" id="PF02421">
    <property type="entry name" value="FeoB_N"/>
    <property type="match status" value="1"/>
</dbReference>
<feature type="transmembrane region" description="Helical" evidence="17">
    <location>
        <begin position="628"/>
        <end position="649"/>
    </location>
</feature>
<dbReference type="InterPro" id="IPR005225">
    <property type="entry name" value="Small_GTP-bd"/>
</dbReference>
<evidence type="ECO:0000256" key="5">
    <source>
        <dbReference type="ARBA" id="ARBA00022496"/>
    </source>
</evidence>
<evidence type="ECO:0000256" key="8">
    <source>
        <dbReference type="ARBA" id="ARBA00022741"/>
    </source>
</evidence>
<evidence type="ECO:0000259" key="18">
    <source>
        <dbReference type="PROSITE" id="PS51711"/>
    </source>
</evidence>
<feature type="binding site" evidence="16">
    <location>
        <position position="35"/>
    </location>
    <ligand>
        <name>Mg(2+)</name>
        <dbReference type="ChEBI" id="CHEBI:18420"/>
        <label>2</label>
    </ligand>
</feature>
<evidence type="ECO:0000256" key="6">
    <source>
        <dbReference type="ARBA" id="ARBA00022519"/>
    </source>
</evidence>
<keyword evidence="10 17" id="KW-0408">Iron</keyword>
<keyword evidence="20" id="KW-1185">Reference proteome</keyword>
<keyword evidence="11" id="KW-0406">Ion transport</keyword>
<dbReference type="SUPFAM" id="SSF52540">
    <property type="entry name" value="P-loop containing nucleoside triphosphate hydrolases"/>
    <property type="match status" value="1"/>
</dbReference>
<evidence type="ECO:0000256" key="4">
    <source>
        <dbReference type="ARBA" id="ARBA00022475"/>
    </source>
</evidence>
<evidence type="ECO:0000313" key="20">
    <source>
        <dbReference type="Proteomes" id="UP000013378"/>
    </source>
</evidence>
<feature type="transmembrane region" description="Helical" evidence="17">
    <location>
        <begin position="297"/>
        <end position="315"/>
    </location>
</feature>
<dbReference type="GO" id="GO:0005525">
    <property type="term" value="F:GTP binding"/>
    <property type="evidence" value="ECO:0007669"/>
    <property type="project" value="UniProtKB-KW"/>
</dbReference>
<keyword evidence="9 17" id="KW-1133">Transmembrane helix</keyword>
<feature type="binding site" evidence="15">
    <location>
        <begin position="66"/>
        <end position="69"/>
    </location>
    <ligand>
        <name>GTP</name>
        <dbReference type="ChEBI" id="CHEBI:37565"/>
        <label>1</label>
    </ligand>
</feature>
<feature type="transmembrane region" description="Helical" evidence="17">
    <location>
        <begin position="437"/>
        <end position="462"/>
    </location>
</feature>
<dbReference type="Pfam" id="PF07664">
    <property type="entry name" value="FeoB_C"/>
    <property type="match status" value="1"/>
</dbReference>
<proteinExistence type="inferred from homology"/>
<keyword evidence="16" id="KW-0479">Metal-binding</keyword>
<dbReference type="PATRIC" id="fig|1304284.3.peg.1749"/>
<dbReference type="Gene3D" id="1.10.287.1770">
    <property type="match status" value="1"/>
</dbReference>
<keyword evidence="16" id="KW-0460">Magnesium</keyword>
<sequence>MANTVAIKDTSKSHKIALVGNPNSGKTTLFNALTGSTQYVGNWPGVTVEKKEGKLRKSKTNINIIDLPGIYSLSPYTLEEVVARNYITDEKPDAIINIIDATNIERNLYLTTQLKEIGVPIIIALNMMDVIEKNGDKIDVNLLEQKLEMPIVPISANKGTGIEKLVKECEKVVSDGVSLQQSVSMFQKDLETSIKDIQDKVSHLAEEEGYNSRWLSIKLLEQDEKILEKISIDNDIEEYIDKIIEKLETKYDDDMESILADRRYEFIDKIVKVAVKKKNKGNLTTSDKIDKVVTNRILAIPIFLAIMWVVYYVSIQTLGDYTIGWVEEGIGLLADKISLLLTSFNAAEWLHALIIDGIIGGIGSVLVFVPQLMILFFFISLLEDSGYMARVAFVMDKFFRKFGLTGKSFIPMLIGSGCSVPGIMATRTLENDKDRKLTILLTPFISCGAKLPIYVMFASAFFPQNSGVVVFTIYVLGIVVAILSGILLKNTVFKGESAPFVMELPPYRVPTIKGLLIHMWDRGKAFLKKAGTIIFAASVIIWFLQSFSPSLSLIEDISNSILASIGRIISPIFKPLGFGDWISSVAIFTGLVAKEVVVATFGILSGVGEVAEDSAELISNIQVMFTPLKAWSFMAFNLLAAPCIAAIGAMKREFNSWKWTLFALGYQTSVAYLVALLIYQIGKLVV</sequence>
<dbReference type="NCBIfam" id="TIGR00437">
    <property type="entry name" value="feoB"/>
    <property type="match status" value="1"/>
</dbReference>
<feature type="binding site" evidence="15">
    <location>
        <begin position="45"/>
        <end position="49"/>
    </location>
    <ligand>
        <name>GTP</name>
        <dbReference type="ChEBI" id="CHEBI:37565"/>
        <label>1</label>
    </ligand>
</feature>
<feature type="transmembrane region" description="Helical" evidence="17">
    <location>
        <begin position="349"/>
        <end position="382"/>
    </location>
</feature>
<accession>R1CN45</accession>
<dbReference type="Proteomes" id="UP000013378">
    <property type="component" value="Unassembled WGS sequence"/>
</dbReference>
<dbReference type="InterPro" id="IPR011640">
    <property type="entry name" value="Fe2_transport_prot_B_C"/>
</dbReference>
<feature type="binding site" evidence="16">
    <location>
        <position position="32"/>
    </location>
    <ligand>
        <name>Mg(2+)</name>
        <dbReference type="ChEBI" id="CHEBI:18420"/>
        <label>2</label>
    </ligand>
</feature>
<feature type="domain" description="FeoB-type G" evidence="18">
    <location>
        <begin position="13"/>
        <end position="175"/>
    </location>
</feature>
<dbReference type="InterPro" id="IPR030389">
    <property type="entry name" value="G_FEOB_dom"/>
</dbReference>
<comment type="subcellular location">
    <subcellularLocation>
        <location evidence="2">Cell inner membrane</location>
        <topology evidence="2">Multi-pass membrane protein</topology>
    </subcellularLocation>
    <subcellularLocation>
        <location evidence="17">Cell membrane</location>
        <topology evidence="17">Multi-pass membrane protein</topology>
    </subcellularLocation>
</comment>
<dbReference type="GO" id="GO:0046872">
    <property type="term" value="F:metal ion binding"/>
    <property type="evidence" value="ECO:0007669"/>
    <property type="project" value="UniProtKB-KW"/>
</dbReference>
<evidence type="ECO:0000256" key="7">
    <source>
        <dbReference type="ARBA" id="ARBA00022692"/>
    </source>
</evidence>
<dbReference type="InterPro" id="IPR041069">
    <property type="entry name" value="FeoB_Cyto"/>
</dbReference>
<evidence type="ECO:0000256" key="16">
    <source>
        <dbReference type="PIRSR" id="PIRSR603373-2"/>
    </source>
</evidence>
<comment type="caution">
    <text evidence="17">Lacks conserved residue(s) required for the propagation of feature annotation.</text>
</comment>
<evidence type="ECO:0000256" key="1">
    <source>
        <dbReference type="ARBA" id="ARBA00003926"/>
    </source>
</evidence>
<feature type="transmembrane region" description="Helical" evidence="17">
    <location>
        <begin position="468"/>
        <end position="488"/>
    </location>
</feature>
<reference evidence="19 20" key="1">
    <citation type="journal article" date="2015" name="Geomicrobiol. J.">
        <title>Caldisalinibacter kiritimatiensis gen. nov., sp. nov., a moderately thermohalophilic thiosulfate-reducing bacterium from a hypersaline microbial mat.</title>
        <authorList>
            <person name="Ben Hania W."/>
            <person name="Joseph M."/>
            <person name="Fiebig A."/>
            <person name="Bunk B."/>
            <person name="Klenk H.-P."/>
            <person name="Fardeau M.-L."/>
            <person name="Spring S."/>
        </authorList>
    </citation>
    <scope>NUCLEOTIDE SEQUENCE [LARGE SCALE GENOMIC DNA]</scope>
    <source>
        <strain evidence="19 20">L21-TH-D2</strain>
    </source>
</reference>
<feature type="binding site" evidence="15">
    <location>
        <begin position="20"/>
        <end position="27"/>
    </location>
    <ligand>
        <name>GTP</name>
        <dbReference type="ChEBI" id="CHEBI:37565"/>
        <label>1</label>
    </ligand>
</feature>
<protein>
    <recommendedName>
        <fullName evidence="14 17">Ferrous iron transport protein B</fullName>
    </recommendedName>
</protein>
<dbReference type="PANTHER" id="PTHR43185">
    <property type="entry name" value="FERROUS IRON TRANSPORT PROTEIN B"/>
    <property type="match status" value="1"/>
</dbReference>
<dbReference type="FunFam" id="3.40.50.300:FF:000426">
    <property type="entry name" value="Ferrous iron transport protein B"/>
    <property type="match status" value="1"/>
</dbReference>
<comment type="similarity">
    <text evidence="17">Belongs to the TRAFAC class TrmE-Era-EngA-EngB-Septin-like GTPase superfamily. FeoB GTPase (TC 9.A.8) family.</text>
</comment>
<dbReference type="Gene3D" id="3.40.50.300">
    <property type="entry name" value="P-loop containing nucleotide triphosphate hydrolases"/>
    <property type="match status" value="1"/>
</dbReference>
<feature type="binding site" evidence="15">
    <location>
        <begin position="126"/>
        <end position="129"/>
    </location>
    <ligand>
        <name>GTP</name>
        <dbReference type="ChEBI" id="CHEBI:37565"/>
        <label>1</label>
    </ligand>
</feature>
<keyword evidence="13 17" id="KW-0472">Membrane</keyword>
<dbReference type="InterPro" id="IPR006073">
    <property type="entry name" value="GTP-bd"/>
</dbReference>
<evidence type="ECO:0000256" key="14">
    <source>
        <dbReference type="NCBIfam" id="TIGR00437"/>
    </source>
</evidence>
<dbReference type="PROSITE" id="PS51711">
    <property type="entry name" value="G_FEOB"/>
    <property type="match status" value="1"/>
</dbReference>
<evidence type="ECO:0000256" key="3">
    <source>
        <dbReference type="ARBA" id="ARBA00022448"/>
    </source>
</evidence>
<keyword evidence="6" id="KW-0997">Cell inner membrane</keyword>
<keyword evidence="8 15" id="KW-0547">Nucleotide-binding</keyword>
<evidence type="ECO:0000256" key="17">
    <source>
        <dbReference type="RuleBase" id="RU362098"/>
    </source>
</evidence>
<dbReference type="PRINTS" id="PR00326">
    <property type="entry name" value="GTP1OBG"/>
</dbReference>
<dbReference type="GO" id="GO:0015093">
    <property type="term" value="F:ferrous iron transmembrane transporter activity"/>
    <property type="evidence" value="ECO:0007669"/>
    <property type="project" value="UniProtKB-UniRule"/>
</dbReference>
<dbReference type="PANTHER" id="PTHR43185:SF1">
    <property type="entry name" value="FE(2+) TRANSPORTER FEOB"/>
    <property type="match status" value="1"/>
</dbReference>